<dbReference type="OrthoDB" id="9775106at2"/>
<dbReference type="GO" id="GO:0003700">
    <property type="term" value="F:DNA-binding transcription factor activity"/>
    <property type="evidence" value="ECO:0007669"/>
    <property type="project" value="TreeGrafter"/>
</dbReference>
<reference evidence="5 6" key="1">
    <citation type="submission" date="2019-01" db="EMBL/GenBank/DDBJ databases">
        <title>Complete genome sequence of Cohnella hallensis HS21 isolated from Korean fir (Abies koreana) rhizospheric soil.</title>
        <authorList>
            <person name="Jiang L."/>
            <person name="Kang S.W."/>
            <person name="Kim S."/>
            <person name="Jung J."/>
            <person name="Kim C.Y."/>
            <person name="Kim D.H."/>
            <person name="Kim S.W."/>
            <person name="Lee J."/>
        </authorList>
    </citation>
    <scope>NUCLEOTIDE SEQUENCE [LARGE SCALE GENOMIC DNA]</scope>
    <source>
        <strain evidence="5 6">HS21</strain>
    </source>
</reference>
<dbReference type="Pfam" id="PF00356">
    <property type="entry name" value="LacI"/>
    <property type="match status" value="1"/>
</dbReference>
<dbReference type="SMART" id="SM00354">
    <property type="entry name" value="HTH_LACI"/>
    <property type="match status" value="1"/>
</dbReference>
<evidence type="ECO:0000259" key="4">
    <source>
        <dbReference type="PROSITE" id="PS50932"/>
    </source>
</evidence>
<protein>
    <submittedName>
        <fullName evidence="5">LacI family transcriptional regulator</fullName>
    </submittedName>
</protein>
<dbReference type="PROSITE" id="PS00356">
    <property type="entry name" value="HTH_LACI_1"/>
    <property type="match status" value="1"/>
</dbReference>
<dbReference type="AlphaFoldDB" id="A0A3T1DBY6"/>
<dbReference type="InterPro" id="IPR046335">
    <property type="entry name" value="LacI/GalR-like_sensor"/>
</dbReference>
<accession>A0A3T1DBY6</accession>
<dbReference type="PROSITE" id="PS50932">
    <property type="entry name" value="HTH_LACI_2"/>
    <property type="match status" value="1"/>
</dbReference>
<dbReference type="PANTHER" id="PTHR30146:SF109">
    <property type="entry name" value="HTH-TYPE TRANSCRIPTIONAL REGULATOR GALS"/>
    <property type="match status" value="1"/>
</dbReference>
<dbReference type="EMBL" id="AP019400">
    <property type="protein sequence ID" value="BBI35612.1"/>
    <property type="molecule type" value="Genomic_DNA"/>
</dbReference>
<dbReference type="CDD" id="cd06267">
    <property type="entry name" value="PBP1_LacI_sugar_binding-like"/>
    <property type="match status" value="1"/>
</dbReference>
<keyword evidence="1" id="KW-0805">Transcription regulation</keyword>
<proteinExistence type="predicted"/>
<dbReference type="Pfam" id="PF13377">
    <property type="entry name" value="Peripla_BP_3"/>
    <property type="match status" value="1"/>
</dbReference>
<evidence type="ECO:0000256" key="3">
    <source>
        <dbReference type="ARBA" id="ARBA00023163"/>
    </source>
</evidence>
<keyword evidence="2" id="KW-0238">DNA-binding</keyword>
<feature type="domain" description="HTH lacI-type" evidence="4">
    <location>
        <begin position="1"/>
        <end position="55"/>
    </location>
</feature>
<evidence type="ECO:0000313" key="6">
    <source>
        <dbReference type="Proteomes" id="UP000289856"/>
    </source>
</evidence>
<dbReference type="Gene3D" id="3.40.50.2300">
    <property type="match status" value="2"/>
</dbReference>
<evidence type="ECO:0000256" key="1">
    <source>
        <dbReference type="ARBA" id="ARBA00023015"/>
    </source>
</evidence>
<organism evidence="5 6">
    <name type="scientific">Cohnella abietis</name>
    <dbReference type="NCBI Taxonomy" id="2507935"/>
    <lineage>
        <taxon>Bacteria</taxon>
        <taxon>Bacillati</taxon>
        <taxon>Bacillota</taxon>
        <taxon>Bacilli</taxon>
        <taxon>Bacillales</taxon>
        <taxon>Paenibacillaceae</taxon>
        <taxon>Cohnella</taxon>
    </lineage>
</organism>
<gene>
    <name evidence="5" type="ORF">KCTCHS21_50110</name>
</gene>
<dbReference type="InterPro" id="IPR000843">
    <property type="entry name" value="HTH_LacI"/>
</dbReference>
<dbReference type="InterPro" id="IPR028082">
    <property type="entry name" value="Peripla_BP_I"/>
</dbReference>
<dbReference type="GO" id="GO:0000976">
    <property type="term" value="F:transcription cis-regulatory region binding"/>
    <property type="evidence" value="ECO:0007669"/>
    <property type="project" value="TreeGrafter"/>
</dbReference>
<dbReference type="SUPFAM" id="SSF47413">
    <property type="entry name" value="lambda repressor-like DNA-binding domains"/>
    <property type="match status" value="1"/>
</dbReference>
<dbReference type="InterPro" id="IPR010982">
    <property type="entry name" value="Lambda_DNA-bd_dom_sf"/>
</dbReference>
<keyword evidence="6" id="KW-1185">Reference proteome</keyword>
<keyword evidence="3" id="KW-0804">Transcription</keyword>
<dbReference type="CDD" id="cd01392">
    <property type="entry name" value="HTH_LacI"/>
    <property type="match status" value="1"/>
</dbReference>
<dbReference type="PANTHER" id="PTHR30146">
    <property type="entry name" value="LACI-RELATED TRANSCRIPTIONAL REPRESSOR"/>
    <property type="match status" value="1"/>
</dbReference>
<evidence type="ECO:0000256" key="2">
    <source>
        <dbReference type="ARBA" id="ARBA00023125"/>
    </source>
</evidence>
<dbReference type="KEGG" id="cohn:KCTCHS21_50110"/>
<dbReference type="RefSeq" id="WP_130614432.1">
    <property type="nucleotide sequence ID" value="NZ_AP019400.1"/>
</dbReference>
<name>A0A3T1DBY6_9BACL</name>
<sequence>MNLKELAKSVGVSIATVSKVLNHYPDVAESTRQKVLEAVAKTGYRLPLHAQSLIGQSRLIALVFASTLPIDLNNAYFSDVLDGLKKRASEMRCDLLLFSEQSFSMKEDYVARCRHYHTDGCIVIAGDPTAPALQRLVLSEIPCVGIDLELTGTSTGYVTCNQTQIGEIAAEYIHDRQYQKPGYLGPGTLISLERENGYRTVFEKYGYEIRQEWFVRTHDFFEFSGYFAMKEMLKQPELPRVIFAASDLLAIGAMKAIIETGRKVPEDIAVIGCDDILHASLCSPSLTTVRIDKGKLGIASIDMLFDLLNGRTTSPAFLMEPELIIRHSG</sequence>
<dbReference type="Proteomes" id="UP000289856">
    <property type="component" value="Chromosome"/>
</dbReference>
<dbReference type="Gene3D" id="1.10.260.40">
    <property type="entry name" value="lambda repressor-like DNA-binding domains"/>
    <property type="match status" value="1"/>
</dbReference>
<dbReference type="SUPFAM" id="SSF53822">
    <property type="entry name" value="Periplasmic binding protein-like I"/>
    <property type="match status" value="1"/>
</dbReference>
<evidence type="ECO:0000313" key="5">
    <source>
        <dbReference type="EMBL" id="BBI35612.1"/>
    </source>
</evidence>